<dbReference type="AlphaFoldDB" id="A0A3B0SQ32"/>
<dbReference type="Pfam" id="PF00027">
    <property type="entry name" value="cNMP_binding"/>
    <property type="match status" value="1"/>
</dbReference>
<sequence length="189" mass="21177">MQHHPGEWCSHGVGDTPVVLWGTVWVSRSEECVTETSSPPDLMQQLSTHPFVKGLPAQDVGSLAELVRAEEFEPLDVLFRSGSEADTFYLIRTGVVSLKVDTGRASTRRVQTISEGSALGWSWLFPPFIWQFDAIAQTPVRCFAFDAAALRAKFDEDPRCGYHVMGRVAEIMAERLQATRRQMHSLARR</sequence>
<dbReference type="SUPFAM" id="SSF51206">
    <property type="entry name" value="cAMP-binding domain-like"/>
    <property type="match status" value="1"/>
</dbReference>
<evidence type="ECO:0000313" key="2">
    <source>
        <dbReference type="EMBL" id="VAW02679.1"/>
    </source>
</evidence>
<protein>
    <recommendedName>
        <fullName evidence="1">Cyclic nucleotide-binding domain-containing protein</fullName>
    </recommendedName>
</protein>
<dbReference type="InterPro" id="IPR018490">
    <property type="entry name" value="cNMP-bd_dom_sf"/>
</dbReference>
<dbReference type="EMBL" id="UOEK01000239">
    <property type="protein sequence ID" value="VAW02679.1"/>
    <property type="molecule type" value="Genomic_DNA"/>
</dbReference>
<name>A0A3B0SQ32_9ZZZZ</name>
<dbReference type="PROSITE" id="PS50042">
    <property type="entry name" value="CNMP_BINDING_3"/>
    <property type="match status" value="1"/>
</dbReference>
<gene>
    <name evidence="2" type="ORF">MNBD_ACTINO02-828</name>
</gene>
<accession>A0A3B0SQ32</accession>
<feature type="domain" description="Cyclic nucleotide-binding" evidence="1">
    <location>
        <begin position="51"/>
        <end position="151"/>
    </location>
</feature>
<dbReference type="SMART" id="SM00100">
    <property type="entry name" value="cNMP"/>
    <property type="match status" value="1"/>
</dbReference>
<organism evidence="2">
    <name type="scientific">hydrothermal vent metagenome</name>
    <dbReference type="NCBI Taxonomy" id="652676"/>
    <lineage>
        <taxon>unclassified sequences</taxon>
        <taxon>metagenomes</taxon>
        <taxon>ecological metagenomes</taxon>
    </lineage>
</organism>
<evidence type="ECO:0000259" key="1">
    <source>
        <dbReference type="PROSITE" id="PS50042"/>
    </source>
</evidence>
<dbReference type="CDD" id="cd00038">
    <property type="entry name" value="CAP_ED"/>
    <property type="match status" value="1"/>
</dbReference>
<proteinExistence type="predicted"/>
<dbReference type="InterPro" id="IPR014710">
    <property type="entry name" value="RmlC-like_jellyroll"/>
</dbReference>
<dbReference type="InterPro" id="IPR000595">
    <property type="entry name" value="cNMP-bd_dom"/>
</dbReference>
<reference evidence="2" key="1">
    <citation type="submission" date="2018-06" db="EMBL/GenBank/DDBJ databases">
        <authorList>
            <person name="Zhirakovskaya E."/>
        </authorList>
    </citation>
    <scope>NUCLEOTIDE SEQUENCE</scope>
</reference>
<dbReference type="Gene3D" id="2.60.120.10">
    <property type="entry name" value="Jelly Rolls"/>
    <property type="match status" value="1"/>
</dbReference>